<evidence type="ECO:0000256" key="6">
    <source>
        <dbReference type="ARBA" id="ARBA00023274"/>
    </source>
</evidence>
<dbReference type="GO" id="GO:0000272">
    <property type="term" value="P:polysaccharide catabolic process"/>
    <property type="evidence" value="ECO:0007669"/>
    <property type="project" value="UniProtKB-KW"/>
</dbReference>
<dbReference type="GO" id="GO:0008843">
    <property type="term" value="F:endochitinase activity"/>
    <property type="evidence" value="ECO:0007669"/>
    <property type="project" value="UniProtKB-EC"/>
</dbReference>
<dbReference type="OrthoDB" id="9984024at2759"/>
<dbReference type="GO" id="GO:0006032">
    <property type="term" value="P:chitin catabolic process"/>
    <property type="evidence" value="ECO:0007669"/>
    <property type="project" value="UniProtKB-KW"/>
</dbReference>
<dbReference type="Pfam" id="PF03663">
    <property type="entry name" value="Glyco_hydro_76"/>
    <property type="match status" value="1"/>
</dbReference>
<feature type="region of interest" description="Disordered" evidence="10">
    <location>
        <begin position="1431"/>
        <end position="1457"/>
    </location>
</feature>
<comment type="catalytic activity">
    <reaction evidence="1">
        <text>Random endo-hydrolysis of N-acetyl-beta-D-glucosaminide (1-&gt;4)-beta-linkages in chitin and chitodextrins.</text>
        <dbReference type="EC" id="3.2.1.14"/>
    </reaction>
</comment>
<feature type="transmembrane region" description="Helical" evidence="11">
    <location>
        <begin position="199"/>
        <end position="223"/>
    </location>
</feature>
<proteinExistence type="inferred from homology"/>
<comment type="similarity">
    <text evidence="2">Belongs to the eukaryotic ribosomal protein eL43 family.</text>
</comment>
<keyword evidence="5" id="KW-0146">Chitin degradation</keyword>
<evidence type="ECO:0000259" key="12">
    <source>
        <dbReference type="PROSITE" id="PS51910"/>
    </source>
</evidence>
<keyword evidence="11" id="KW-0812">Transmembrane</keyword>
<keyword evidence="11" id="KW-1133">Transmembrane helix</keyword>
<dbReference type="SUPFAM" id="SSF51445">
    <property type="entry name" value="(Trans)glycosidases"/>
    <property type="match status" value="1"/>
</dbReference>
<evidence type="ECO:0000256" key="2">
    <source>
        <dbReference type="ARBA" id="ARBA00008672"/>
    </source>
</evidence>
<dbReference type="PROSITE" id="PS51910">
    <property type="entry name" value="GH18_2"/>
    <property type="match status" value="1"/>
</dbReference>
<organism evidence="13 14">
    <name type="scientific">Bondarzewia mesenterica</name>
    <dbReference type="NCBI Taxonomy" id="1095465"/>
    <lineage>
        <taxon>Eukaryota</taxon>
        <taxon>Fungi</taxon>
        <taxon>Dikarya</taxon>
        <taxon>Basidiomycota</taxon>
        <taxon>Agaricomycotina</taxon>
        <taxon>Agaricomycetes</taxon>
        <taxon>Russulales</taxon>
        <taxon>Bondarzewiaceae</taxon>
        <taxon>Bondarzewia</taxon>
    </lineage>
</organism>
<evidence type="ECO:0000256" key="1">
    <source>
        <dbReference type="ARBA" id="ARBA00000822"/>
    </source>
</evidence>
<feature type="transmembrane region" description="Helical" evidence="11">
    <location>
        <begin position="131"/>
        <end position="150"/>
    </location>
</feature>
<dbReference type="GO" id="GO:0005840">
    <property type="term" value="C:ribosome"/>
    <property type="evidence" value="ECO:0007669"/>
    <property type="project" value="UniProtKB-KW"/>
</dbReference>
<dbReference type="PROSITE" id="PS01095">
    <property type="entry name" value="GH18_1"/>
    <property type="match status" value="1"/>
</dbReference>
<dbReference type="CDD" id="cd00598">
    <property type="entry name" value="GH18_chitinase-like"/>
    <property type="match status" value="1"/>
</dbReference>
<keyword evidence="8" id="KW-0326">Glycosidase</keyword>
<dbReference type="GO" id="GO:0006412">
    <property type="term" value="P:translation"/>
    <property type="evidence" value="ECO:0007669"/>
    <property type="project" value="InterPro"/>
</dbReference>
<evidence type="ECO:0000256" key="5">
    <source>
        <dbReference type="ARBA" id="ARBA00023024"/>
    </source>
</evidence>
<dbReference type="Gene3D" id="2.20.25.30">
    <property type="match status" value="1"/>
</dbReference>
<dbReference type="InterPro" id="IPR011331">
    <property type="entry name" value="Ribosomal_eL37/eL43"/>
</dbReference>
<dbReference type="PANTHER" id="PTHR47791:SF3">
    <property type="entry name" value="MEIOTICALLY UP-REGULATED GENE 191 PROTEIN"/>
    <property type="match status" value="1"/>
</dbReference>
<feature type="transmembrane region" description="Helical" evidence="11">
    <location>
        <begin position="85"/>
        <end position="111"/>
    </location>
</feature>
<keyword evidence="6" id="KW-0687">Ribonucleoprotein</keyword>
<dbReference type="InterPro" id="IPR001579">
    <property type="entry name" value="Glyco_hydro_18_chit_AS"/>
</dbReference>
<evidence type="ECO:0000256" key="9">
    <source>
        <dbReference type="ARBA" id="ARBA00023326"/>
    </source>
</evidence>
<dbReference type="GO" id="GO:0003735">
    <property type="term" value="F:structural constituent of ribosome"/>
    <property type="evidence" value="ECO:0007669"/>
    <property type="project" value="InterPro"/>
</dbReference>
<dbReference type="InterPro" id="IPR053169">
    <property type="entry name" value="MUG_Protein"/>
</dbReference>
<protein>
    <recommendedName>
        <fullName evidence="12">GH18 domain-containing protein</fullName>
    </recommendedName>
</protein>
<dbReference type="InterPro" id="IPR001223">
    <property type="entry name" value="Glyco_hydro18_cat"/>
</dbReference>
<dbReference type="GO" id="GO:1990904">
    <property type="term" value="C:ribonucleoprotein complex"/>
    <property type="evidence" value="ECO:0007669"/>
    <property type="project" value="UniProtKB-KW"/>
</dbReference>
<dbReference type="Gene3D" id="3.20.20.80">
    <property type="entry name" value="Glycosidases"/>
    <property type="match status" value="1"/>
</dbReference>
<dbReference type="InterPro" id="IPR005198">
    <property type="entry name" value="Glyco_hydro_76"/>
</dbReference>
<dbReference type="InterPro" id="IPR017853">
    <property type="entry name" value="GH"/>
</dbReference>
<dbReference type="SUPFAM" id="SSF48208">
    <property type="entry name" value="Six-hairpin glycosidases"/>
    <property type="match status" value="1"/>
</dbReference>
<dbReference type="Pfam" id="PF01780">
    <property type="entry name" value="Ribosomal_L37ae"/>
    <property type="match status" value="1"/>
</dbReference>
<dbReference type="InterPro" id="IPR011332">
    <property type="entry name" value="Ribosomal_zn-bd"/>
</dbReference>
<sequence length="1522" mass="164061">MVGARLRKVPVSDDARSVVEGTPRLSPDAAREILKETDARAGGEEGRGCTQDGVRALFEFRNGSCLSLSVWRRSYMRWMAQQHLLISYGLLPPLVGQALLGSIQVAQSMVIAIGKPVIAKVADVTSRGMSFVVLFLRCGYVLFPVTYLWLANKCLCYIVIASAGKFGTVASGIIIYAVGLQLLTQVIIADVTTFRWRGIVSAMVSVPLIVTGFISTNISAAIIKRSGWHWGYGMFAILARRLGVIDTKLAAAVSDSGDALVPTISQRKTFFARLRRQLEQLYLIGLVLLGASVTLILLPLTLANTADHHWRNGSMIAMLVVGIASQSLDFGYSDLHRGPPSHVASSSTDQSCALSSSVSPVFCSTLWNSYLIFTYLYSFILVAKSCHLVRVPGDAGLFSTQTIFPKAESGSGAPSLWSLLRTGELIMTQIPQGLVIVFASSIAQVAAQTSVVHVDVAMVTATVLLLTEIGDAVGGAIAGAIWTNTMPGKLEKYLPNVNETEWPALFGDITLVLEYPRGDPVREGVIHAYDDTVKFMKILATANAVDDADLAGEVEMDAVRPIDGDTLKHVANQLQSAYYDASTGNYNDGSLWTDSNTVEDLHNLMLAAGSETWASVGDTSRIGAAAQDSNTDWQSILGGSNDDAQWIILALWKIADYRAAHSQPIDPFMNAASTIYSIVEGQWDDTNCGGGVWWSTAHTYKNAITNELFLLTSAEGYLRTKDQRYLDNANKVWNWLNSSGMRNTDGLWNDGLNFNTCANNGQTTWTYNQVRCMGLTFKRIIADSLKGVIASGLAALFAITGDTSLLDAAEVTLDAAIAHLTENGILKESCDDATSSSCDHDQGLWMKHVQYYLDSADDTSRTAKYSAFLGAQSSGAFHYGKNAENDVGSVWYAPDSGGSIFSPEASASGLEAFVSAAKYGPGAEPYRSMMETTETSCSKSFRTRALSLETISVLLVAVGFSKRLTHGTRLVAACSHIDSSITLHACIVLRNECHCEQSVSGDLNSLNRTFSCWPFVLLFRITLDRQYALGDLLSGDIPWLVRDSKQIRTLSLFCYVIDVLSSASNSQFLFTQCLLPSSFTMVSLKSSFFYLAAVVHVMFHLIGSVYSESMTGNITARATPSAPHFVLYSDAWVSGENGPPNVSAITGFNVFILSFLLLSGPADQALEWQIISASDRASIKAQYAAAGVKLLVSAFGSTDVPTTSGADPVATANTMANWVIQYGLDGIDVDYEDFGAFDGSSGTAEPWLESFTTQLRTMLPQGQYIITHAPVAPWFQAGAWSGGGYLAIDQSVGSLIDWYNVQFYNQGASEYTTCTNLLTTSGGSFPGSAVFEIAANGVSLNKIVIGKPATSSDASTGYMSPATLAGCVNTAKSQGWNAGIMTWEYPDAAASWISTGIMGVPTKRTRKVGVTGKYGTASIFSLRCVPAEAGQKRWKSPSTRDTPARSAARQVPNMTPRSHPWQKIAITDFDLYAQDSVKRQAVGIWKCNGCRKVIAGGAWTVTTTAAATVRSTVRRLREITEA</sequence>
<keyword evidence="4" id="KW-0689">Ribosomal protein</keyword>
<keyword evidence="3" id="KW-0378">Hydrolase</keyword>
<keyword evidence="11" id="KW-0472">Membrane</keyword>
<keyword evidence="9" id="KW-0624">Polysaccharide degradation</keyword>
<evidence type="ECO:0000256" key="3">
    <source>
        <dbReference type="ARBA" id="ARBA00022801"/>
    </source>
</evidence>
<evidence type="ECO:0000256" key="11">
    <source>
        <dbReference type="SAM" id="Phobius"/>
    </source>
</evidence>
<accession>A0A4S4LVV8</accession>
<evidence type="ECO:0000313" key="14">
    <source>
        <dbReference type="Proteomes" id="UP000310158"/>
    </source>
</evidence>
<keyword evidence="14" id="KW-1185">Reference proteome</keyword>
<dbReference type="SUPFAM" id="SSF57829">
    <property type="entry name" value="Zn-binding ribosomal proteins"/>
    <property type="match status" value="1"/>
</dbReference>
<evidence type="ECO:0000256" key="4">
    <source>
        <dbReference type="ARBA" id="ARBA00022980"/>
    </source>
</evidence>
<dbReference type="InterPro" id="IPR002674">
    <property type="entry name" value="Ribosomal_eL43"/>
</dbReference>
<reference evidence="13 14" key="1">
    <citation type="submission" date="2019-02" db="EMBL/GenBank/DDBJ databases">
        <title>Genome sequencing of the rare red list fungi Bondarzewia mesenterica.</title>
        <authorList>
            <person name="Buettner E."/>
            <person name="Kellner H."/>
        </authorList>
    </citation>
    <scope>NUCLEOTIDE SEQUENCE [LARGE SCALE GENOMIC DNA]</scope>
    <source>
        <strain evidence="13 14">DSM 108281</strain>
    </source>
</reference>
<dbReference type="Proteomes" id="UP000310158">
    <property type="component" value="Unassembled WGS sequence"/>
</dbReference>
<feature type="transmembrane region" description="Helical" evidence="11">
    <location>
        <begin position="157"/>
        <end position="179"/>
    </location>
</feature>
<dbReference type="InterPro" id="IPR008928">
    <property type="entry name" value="6-hairpin_glycosidase_sf"/>
</dbReference>
<dbReference type="EMBL" id="SGPL01000146">
    <property type="protein sequence ID" value="THH16694.1"/>
    <property type="molecule type" value="Genomic_DNA"/>
</dbReference>
<evidence type="ECO:0000256" key="10">
    <source>
        <dbReference type="SAM" id="MobiDB-lite"/>
    </source>
</evidence>
<evidence type="ECO:0000256" key="7">
    <source>
        <dbReference type="ARBA" id="ARBA00023277"/>
    </source>
</evidence>
<evidence type="ECO:0000313" key="13">
    <source>
        <dbReference type="EMBL" id="THH16694.1"/>
    </source>
</evidence>
<comment type="caution">
    <text evidence="13">The sequence shown here is derived from an EMBL/GenBank/DDBJ whole genome shotgun (WGS) entry which is preliminary data.</text>
</comment>
<evidence type="ECO:0000256" key="8">
    <source>
        <dbReference type="ARBA" id="ARBA00023295"/>
    </source>
</evidence>
<dbReference type="PANTHER" id="PTHR47791">
    <property type="entry name" value="MEIOTICALLY UP-REGULATED GENE 191 PROTEIN"/>
    <property type="match status" value="1"/>
</dbReference>
<dbReference type="Gene3D" id="1.50.10.20">
    <property type="match status" value="2"/>
</dbReference>
<keyword evidence="7" id="KW-0119">Carbohydrate metabolism</keyword>
<feature type="transmembrane region" description="Helical" evidence="11">
    <location>
        <begin position="281"/>
        <end position="302"/>
    </location>
</feature>
<feature type="domain" description="GH18" evidence="12">
    <location>
        <begin position="1123"/>
        <end position="1400"/>
    </location>
</feature>
<gene>
    <name evidence="13" type="ORF">EW146_g3986</name>
</gene>
<name>A0A4S4LVV8_9AGAM</name>